<proteinExistence type="predicted"/>
<dbReference type="RefSeq" id="WP_245960977.1">
    <property type="nucleotide sequence ID" value="NZ_RAPK01000009.1"/>
</dbReference>
<evidence type="ECO:0000313" key="2">
    <source>
        <dbReference type="Proteomes" id="UP000285120"/>
    </source>
</evidence>
<evidence type="ECO:0000313" key="1">
    <source>
        <dbReference type="EMBL" id="RKD73074.1"/>
    </source>
</evidence>
<reference evidence="1 2" key="1">
    <citation type="submission" date="2018-09" db="EMBL/GenBank/DDBJ databases">
        <title>Genomic Encyclopedia of Archaeal and Bacterial Type Strains, Phase II (KMG-II): from individual species to whole genera.</title>
        <authorList>
            <person name="Goeker M."/>
        </authorList>
    </citation>
    <scope>NUCLEOTIDE SEQUENCE [LARGE SCALE GENOMIC DNA]</scope>
    <source>
        <strain evidence="1 2">DSM 17008</strain>
    </source>
</reference>
<protein>
    <submittedName>
        <fullName evidence="1">Uncharacterized protein DUF2536</fullName>
    </submittedName>
</protein>
<name>A0A419V3M1_9BACL</name>
<dbReference type="EMBL" id="RAPK01000009">
    <property type="protein sequence ID" value="RKD73074.1"/>
    <property type="molecule type" value="Genomic_DNA"/>
</dbReference>
<dbReference type="Proteomes" id="UP000285120">
    <property type="component" value="Unassembled WGS sequence"/>
</dbReference>
<dbReference type="AlphaFoldDB" id="A0A419V3M1"/>
<gene>
    <name evidence="1" type="ORF">ATL39_2276</name>
</gene>
<organism evidence="1 2">
    <name type="scientific">Sinobaca qinghaiensis</name>
    <dbReference type="NCBI Taxonomy" id="342944"/>
    <lineage>
        <taxon>Bacteria</taxon>
        <taxon>Bacillati</taxon>
        <taxon>Bacillota</taxon>
        <taxon>Bacilli</taxon>
        <taxon>Bacillales</taxon>
        <taxon>Sporolactobacillaceae</taxon>
        <taxon>Sinobaca</taxon>
    </lineage>
</organism>
<dbReference type="Pfam" id="PF10750">
    <property type="entry name" value="DUF2536"/>
    <property type="match status" value="1"/>
</dbReference>
<comment type="caution">
    <text evidence="1">The sequence shown here is derived from an EMBL/GenBank/DDBJ whole genome shotgun (WGS) entry which is preliminary data.</text>
</comment>
<dbReference type="InterPro" id="IPR019686">
    <property type="entry name" value="DUF2536"/>
</dbReference>
<keyword evidence="2" id="KW-1185">Reference proteome</keyword>
<sequence>MNISVGPLKDKIEFFEADHIKKLEDAIQQKVEVNEAIMLEVHQVQHHVYYHPEHGRPIFTASVHFKAAAPR</sequence>
<accession>A0A419V3M1</accession>